<dbReference type="NCBIfam" id="TIGR00254">
    <property type="entry name" value="GGDEF"/>
    <property type="match status" value="1"/>
</dbReference>
<evidence type="ECO:0000313" key="3">
    <source>
        <dbReference type="EMBL" id="RSD32348.1"/>
    </source>
</evidence>
<dbReference type="Gene3D" id="3.30.70.270">
    <property type="match status" value="1"/>
</dbReference>
<dbReference type="InterPro" id="IPR035919">
    <property type="entry name" value="EAL_sf"/>
</dbReference>
<dbReference type="Pfam" id="PF00563">
    <property type="entry name" value="EAL"/>
    <property type="match status" value="1"/>
</dbReference>
<accession>A0A3R9L3Q9</accession>
<evidence type="ECO:0000313" key="4">
    <source>
        <dbReference type="Proteomes" id="UP000269041"/>
    </source>
</evidence>
<dbReference type="InterPro" id="IPR001633">
    <property type="entry name" value="EAL_dom"/>
</dbReference>
<dbReference type="InterPro" id="IPR000160">
    <property type="entry name" value="GGDEF_dom"/>
</dbReference>
<organism evidence="3 4">
    <name type="scientific">Vibrio pectenicida</name>
    <dbReference type="NCBI Taxonomy" id="62763"/>
    <lineage>
        <taxon>Bacteria</taxon>
        <taxon>Pseudomonadati</taxon>
        <taxon>Pseudomonadota</taxon>
        <taxon>Gammaproteobacteria</taxon>
        <taxon>Vibrionales</taxon>
        <taxon>Vibrionaceae</taxon>
        <taxon>Vibrio</taxon>
    </lineage>
</organism>
<dbReference type="InterPro" id="IPR043128">
    <property type="entry name" value="Rev_trsase/Diguanyl_cyclase"/>
</dbReference>
<evidence type="ECO:0000259" key="2">
    <source>
        <dbReference type="PROSITE" id="PS50887"/>
    </source>
</evidence>
<dbReference type="CDD" id="cd01948">
    <property type="entry name" value="EAL"/>
    <property type="match status" value="1"/>
</dbReference>
<dbReference type="SUPFAM" id="SSF55781">
    <property type="entry name" value="GAF domain-like"/>
    <property type="match status" value="1"/>
</dbReference>
<dbReference type="CDD" id="cd01949">
    <property type="entry name" value="GGDEF"/>
    <property type="match status" value="1"/>
</dbReference>
<dbReference type="SUPFAM" id="SSF55073">
    <property type="entry name" value="Nucleotide cyclase"/>
    <property type="match status" value="1"/>
</dbReference>
<feature type="domain" description="EAL" evidence="1">
    <location>
        <begin position="345"/>
        <end position="605"/>
    </location>
</feature>
<comment type="caution">
    <text evidence="3">The sequence shown here is derived from an EMBL/GenBank/DDBJ whole genome shotgun (WGS) entry which is preliminary data.</text>
</comment>
<sequence>MARTPVQVASIDLDVINHTLQLDGAELLDQVTNVLNQHFETYCTCIVEIDKFNSNGYCLSQACFDSKSIPHSYSLRSTPSFRVSHSQLDYLLYTQKVSLQFPEDTYIREHELEAYIGIPLKTASGEVLGVLLSTFKQPIENPKELIYYHILLANMVVHSLRVKWLAARSDSLVKQLSYEVSHDDLTGLLNRSYLSDKLERLAESHANYLALVYVDIDSFKSINNLYGQYIGDQVLKFVAHAIESSLHIRQFAFRISGDEFAFITYASDPIETCRLILAKLSAGYTDPVHNVKINVSMGIAIKSDHRVNAEQLILNASLALKDCKQSRKSQIRCYDTELSAQYYRRTRVIDALRKVLTSGHKTSNEIHVVAQPIVKLGQEHWYYFEILARWESRSLGFISPTEFIEAAEQSGLIVDLGERIFELTCWAKKQLETGLGHKVKLGINCSAHELNDPHRYLTHITSTIGRYGFKPEEFTIELTETVLLTQASEIGDILNKMRQLGFCIALDDFGTGYSSLNYIHRYPIDCIKIDASFIRNMFNNPTSERLIWLIIQLAKQLKVDLVAEGAETQQAVDKLHQMGCAQIQGYYYSRPQKPEAIIEAQNNIGPTEPPPAVITC</sequence>
<keyword evidence="4" id="KW-1185">Reference proteome</keyword>
<dbReference type="OrthoDB" id="9787514at2"/>
<reference evidence="3 4" key="1">
    <citation type="submission" date="2018-12" db="EMBL/GenBank/DDBJ databases">
        <title>Genomic taxonomy of the Vibrionaceae family.</title>
        <authorList>
            <person name="Gomez-Gil B."/>
            <person name="Enciso-Ibarra K."/>
        </authorList>
    </citation>
    <scope>NUCLEOTIDE SEQUENCE [LARGE SCALE GENOMIC DNA]</scope>
    <source>
        <strain evidence="3 4">CAIM 594</strain>
    </source>
</reference>
<dbReference type="Pfam" id="PF00990">
    <property type="entry name" value="GGDEF"/>
    <property type="match status" value="1"/>
</dbReference>
<dbReference type="PROSITE" id="PS50887">
    <property type="entry name" value="GGDEF"/>
    <property type="match status" value="1"/>
</dbReference>
<dbReference type="SMART" id="SM00052">
    <property type="entry name" value="EAL"/>
    <property type="match status" value="1"/>
</dbReference>
<gene>
    <name evidence="3" type="ORF">EJA03_04255</name>
</gene>
<dbReference type="PANTHER" id="PTHR33121">
    <property type="entry name" value="CYCLIC DI-GMP PHOSPHODIESTERASE PDEF"/>
    <property type="match status" value="1"/>
</dbReference>
<dbReference type="InterPro" id="IPR029787">
    <property type="entry name" value="Nucleotide_cyclase"/>
</dbReference>
<dbReference type="SMART" id="SM00267">
    <property type="entry name" value="GGDEF"/>
    <property type="match status" value="1"/>
</dbReference>
<dbReference type="Proteomes" id="UP000269041">
    <property type="component" value="Unassembled WGS sequence"/>
</dbReference>
<dbReference type="GO" id="GO:0071111">
    <property type="term" value="F:cyclic-guanylate-specific phosphodiesterase activity"/>
    <property type="evidence" value="ECO:0007669"/>
    <property type="project" value="InterPro"/>
</dbReference>
<dbReference type="EMBL" id="RSFA01000011">
    <property type="protein sequence ID" value="RSD32348.1"/>
    <property type="molecule type" value="Genomic_DNA"/>
</dbReference>
<dbReference type="Gene3D" id="3.20.20.450">
    <property type="entry name" value="EAL domain"/>
    <property type="match status" value="1"/>
</dbReference>
<dbReference type="RefSeq" id="WP_125320001.1">
    <property type="nucleotide sequence ID" value="NZ_AP024890.1"/>
</dbReference>
<dbReference type="AlphaFoldDB" id="A0A3R9L3Q9"/>
<feature type="domain" description="GGDEF" evidence="2">
    <location>
        <begin position="207"/>
        <end position="336"/>
    </location>
</feature>
<evidence type="ECO:0000259" key="1">
    <source>
        <dbReference type="PROSITE" id="PS50883"/>
    </source>
</evidence>
<protein>
    <submittedName>
        <fullName evidence="3">Bifunctional diguanylate cyclase/phosphodiesterase</fullName>
    </submittedName>
</protein>
<dbReference type="SUPFAM" id="SSF141868">
    <property type="entry name" value="EAL domain-like"/>
    <property type="match status" value="1"/>
</dbReference>
<proteinExistence type="predicted"/>
<dbReference type="InterPro" id="IPR050706">
    <property type="entry name" value="Cyclic-di-GMP_PDE-like"/>
</dbReference>
<dbReference type="PROSITE" id="PS50883">
    <property type="entry name" value="EAL"/>
    <property type="match status" value="1"/>
</dbReference>
<name>A0A3R9L3Q9_9VIBR</name>
<dbReference type="PANTHER" id="PTHR33121:SF79">
    <property type="entry name" value="CYCLIC DI-GMP PHOSPHODIESTERASE PDED-RELATED"/>
    <property type="match status" value="1"/>
</dbReference>